<name>A0A517TUB5_9BACT</name>
<reference evidence="6 7" key="1">
    <citation type="submission" date="2019-02" db="EMBL/GenBank/DDBJ databases">
        <title>Deep-cultivation of Planctomycetes and their phenomic and genomic characterization uncovers novel biology.</title>
        <authorList>
            <person name="Wiegand S."/>
            <person name="Jogler M."/>
            <person name="Boedeker C."/>
            <person name="Pinto D."/>
            <person name="Vollmers J."/>
            <person name="Rivas-Marin E."/>
            <person name="Kohn T."/>
            <person name="Peeters S.H."/>
            <person name="Heuer A."/>
            <person name="Rast P."/>
            <person name="Oberbeckmann S."/>
            <person name="Bunk B."/>
            <person name="Jeske O."/>
            <person name="Meyerdierks A."/>
            <person name="Storesund J.E."/>
            <person name="Kallscheuer N."/>
            <person name="Luecker S."/>
            <person name="Lage O.M."/>
            <person name="Pohl T."/>
            <person name="Merkel B.J."/>
            <person name="Hornburger P."/>
            <person name="Mueller R.-W."/>
            <person name="Bruemmer F."/>
            <person name="Labrenz M."/>
            <person name="Spormann A.M."/>
            <person name="Op den Camp H."/>
            <person name="Overmann J."/>
            <person name="Amann R."/>
            <person name="Jetten M.S.M."/>
            <person name="Mascher T."/>
            <person name="Medema M.H."/>
            <person name="Devos D.P."/>
            <person name="Kaster A.-K."/>
            <person name="Ovreas L."/>
            <person name="Rohde M."/>
            <person name="Galperin M.Y."/>
            <person name="Jogler C."/>
        </authorList>
    </citation>
    <scope>NUCLEOTIDE SEQUENCE [LARGE SCALE GENOMIC DNA]</scope>
    <source>
        <strain evidence="6 7">I41</strain>
    </source>
</reference>
<dbReference type="RefSeq" id="WP_145431568.1">
    <property type="nucleotide sequence ID" value="NZ_CP036339.1"/>
</dbReference>
<dbReference type="Gene3D" id="3.40.50.2000">
    <property type="entry name" value="Glycogen Phosphorylase B"/>
    <property type="match status" value="2"/>
</dbReference>
<dbReference type="PANTHER" id="PTHR43174:SF2">
    <property type="entry name" value="UDP-N-ACETYLGLUCOSAMINE 2-EPIMERASE"/>
    <property type="match status" value="1"/>
</dbReference>
<accession>A0A517TUB5</accession>
<dbReference type="InterPro" id="IPR003331">
    <property type="entry name" value="UDP_GlcNAc_Epimerase_2_dom"/>
</dbReference>
<dbReference type="KEGG" id="llh:I41_11190"/>
<evidence type="ECO:0000256" key="2">
    <source>
        <dbReference type="ARBA" id="ARBA00038209"/>
    </source>
</evidence>
<evidence type="ECO:0000259" key="5">
    <source>
        <dbReference type="Pfam" id="PF02350"/>
    </source>
</evidence>
<comment type="similarity">
    <text evidence="2 4">Belongs to the UDP-N-acetylglucosamine 2-epimerase family.</text>
</comment>
<organism evidence="6 7">
    <name type="scientific">Lacipirellula limnantheis</name>
    <dbReference type="NCBI Taxonomy" id="2528024"/>
    <lineage>
        <taxon>Bacteria</taxon>
        <taxon>Pseudomonadati</taxon>
        <taxon>Planctomycetota</taxon>
        <taxon>Planctomycetia</taxon>
        <taxon>Pirellulales</taxon>
        <taxon>Lacipirellulaceae</taxon>
        <taxon>Lacipirellula</taxon>
    </lineage>
</organism>
<dbReference type="Proteomes" id="UP000317909">
    <property type="component" value="Chromosome"/>
</dbReference>
<sequence length="378" mass="41617">MARRIAVFIGTRPEAIKMAPVIAALRQHAELEPYVINAGQHREMIEQVVRLFDIKVDADLAAMAPSQTLAGLTSRLVERIDEALAASKPDMALVQGDTTTVLCAALACFYRKIPFGHVEAGLRTGDIRTPFPEEANRRLVSPLADVHFAPTERARRALLAERIPGETVFVTGNTVIDALLSEVRRQENREVRDGLHREFAELIGADWRDRQIILVTGHRRENFGAGFESICTALAELSKQRPDALIVYPVHLNPQVKDVVHARLAGRVNIRLIPPQPYSQFVALAQASTIILTDSGGVQEEAPSLGKPVLVMRDSTERPEGVEAGAVKLVGPHAERIVAETLRLLTDRAAYDAMARVANPYGDGRAAERIVKILERRL</sequence>
<dbReference type="AlphaFoldDB" id="A0A517TUB5"/>
<dbReference type="CDD" id="cd03786">
    <property type="entry name" value="GTB_UDP-GlcNAc_2-Epimerase"/>
    <property type="match status" value="1"/>
</dbReference>
<dbReference type="Pfam" id="PF02350">
    <property type="entry name" value="Epimerase_2"/>
    <property type="match status" value="1"/>
</dbReference>
<evidence type="ECO:0000313" key="7">
    <source>
        <dbReference type="Proteomes" id="UP000317909"/>
    </source>
</evidence>
<evidence type="ECO:0000256" key="4">
    <source>
        <dbReference type="RuleBase" id="RU003513"/>
    </source>
</evidence>
<protein>
    <recommendedName>
        <fullName evidence="3">UDP-N-acetylglucosamine 2-epimerase (non-hydrolyzing)</fullName>
        <ecNumber evidence="3">5.1.3.14</ecNumber>
    </recommendedName>
</protein>
<dbReference type="SUPFAM" id="SSF53756">
    <property type="entry name" value="UDP-Glycosyltransferase/glycogen phosphorylase"/>
    <property type="match status" value="1"/>
</dbReference>
<evidence type="ECO:0000256" key="1">
    <source>
        <dbReference type="ARBA" id="ARBA00023235"/>
    </source>
</evidence>
<dbReference type="NCBIfam" id="TIGR00236">
    <property type="entry name" value="wecB"/>
    <property type="match status" value="1"/>
</dbReference>
<keyword evidence="1 4" id="KW-0413">Isomerase</keyword>
<keyword evidence="7" id="KW-1185">Reference proteome</keyword>
<gene>
    <name evidence="6" type="primary">wecB_1</name>
    <name evidence="6" type="ORF">I41_11190</name>
</gene>
<evidence type="ECO:0000256" key="3">
    <source>
        <dbReference type="ARBA" id="ARBA00038858"/>
    </source>
</evidence>
<dbReference type="EC" id="5.1.3.14" evidence="3"/>
<dbReference type="PANTHER" id="PTHR43174">
    <property type="entry name" value="UDP-N-ACETYLGLUCOSAMINE 2-EPIMERASE"/>
    <property type="match status" value="1"/>
</dbReference>
<evidence type="ECO:0000313" key="6">
    <source>
        <dbReference type="EMBL" id="QDT71957.1"/>
    </source>
</evidence>
<proteinExistence type="inferred from homology"/>
<feature type="domain" description="UDP-N-acetylglucosamine 2-epimerase" evidence="5">
    <location>
        <begin position="24"/>
        <end position="375"/>
    </location>
</feature>
<dbReference type="InterPro" id="IPR029767">
    <property type="entry name" value="WecB-like"/>
</dbReference>
<dbReference type="EMBL" id="CP036339">
    <property type="protein sequence ID" value="QDT71957.1"/>
    <property type="molecule type" value="Genomic_DNA"/>
</dbReference>
<dbReference type="OrthoDB" id="9803238at2"/>
<dbReference type="GO" id="GO:0008761">
    <property type="term" value="F:UDP-N-acetylglucosamine 2-epimerase activity"/>
    <property type="evidence" value="ECO:0007669"/>
    <property type="project" value="UniProtKB-EC"/>
</dbReference>